<dbReference type="Pfam" id="PF13837">
    <property type="entry name" value="Myb_DNA-bind_4"/>
    <property type="match status" value="1"/>
</dbReference>
<keyword evidence="4" id="KW-0238">DNA-binding</keyword>
<dbReference type="Proteomes" id="UP001295469">
    <property type="component" value="Chromosome C09"/>
</dbReference>
<feature type="domain" description="Myb/SANT-like DNA-binding" evidence="9">
    <location>
        <begin position="31"/>
        <end position="114"/>
    </location>
</feature>
<feature type="coiled-coil region" evidence="7">
    <location>
        <begin position="197"/>
        <end position="228"/>
    </location>
</feature>
<feature type="region of interest" description="Disordered" evidence="8">
    <location>
        <begin position="1"/>
        <end position="31"/>
    </location>
</feature>
<dbReference type="Gramene" id="CDX98849">
    <property type="protein sequence ID" value="CDX98849"/>
    <property type="gene ID" value="GSBRNA2T00106950001"/>
</dbReference>
<evidence type="ECO:0000256" key="7">
    <source>
        <dbReference type="SAM" id="Coils"/>
    </source>
</evidence>
<sequence>METTTPPPPPAKPQQPHSTVSHRQPTAGREDWWTEDATATLLQAWGHRFVRLDFGNLRQNDWKEVADAVNSSHCNGRPKTDTQCKSRIDTLKKKYKAEKAKLSPSAWRFFDRLDVLIGPVSKKPAEEVVKSEALKPYLSLTGTKYRESSLEDDDEEEEDGDWGFVARKHPRVEEGDLSEETACKELARTIVKLGEVYERIEGRKQKMMVELEKQRMEVVKEIELQRMNMLMEMQLELEKSKNRKRGDGSGKSITPCLCVLSLISKSRCNLCENVMFCNQTSCRARGLQLGNNFVFKCLKQPKVHCCR</sequence>
<evidence type="ECO:0000256" key="8">
    <source>
        <dbReference type="SAM" id="MobiDB-lite"/>
    </source>
</evidence>
<dbReference type="InterPro" id="IPR044823">
    <property type="entry name" value="ASIL1/2-like"/>
</dbReference>
<keyword evidence="2" id="KW-0805">Transcription regulation</keyword>
<dbReference type="InterPro" id="IPR044822">
    <property type="entry name" value="Myb_DNA-bind_4"/>
</dbReference>
<name>A0A816JKL7_BRANA</name>
<organism evidence="10">
    <name type="scientific">Brassica napus</name>
    <name type="common">Rape</name>
    <dbReference type="NCBI Taxonomy" id="3708"/>
    <lineage>
        <taxon>Eukaryota</taxon>
        <taxon>Viridiplantae</taxon>
        <taxon>Streptophyta</taxon>
        <taxon>Embryophyta</taxon>
        <taxon>Tracheophyta</taxon>
        <taxon>Spermatophyta</taxon>
        <taxon>Magnoliopsida</taxon>
        <taxon>eudicotyledons</taxon>
        <taxon>Gunneridae</taxon>
        <taxon>Pentapetalae</taxon>
        <taxon>rosids</taxon>
        <taxon>malvids</taxon>
        <taxon>Brassicales</taxon>
        <taxon>Brassicaceae</taxon>
        <taxon>Brassiceae</taxon>
        <taxon>Brassica</taxon>
    </lineage>
</organism>
<feature type="compositionally biased region" description="Pro residues" evidence="8">
    <location>
        <begin position="1"/>
        <end position="13"/>
    </location>
</feature>
<dbReference type="FunFam" id="1.10.10.60:FF:000104">
    <property type="entry name" value="trihelix transcription factor ASIL2"/>
    <property type="match status" value="1"/>
</dbReference>
<dbReference type="EMBL" id="HG994373">
    <property type="protein sequence ID" value="CAF1790290.1"/>
    <property type="molecule type" value="Genomic_DNA"/>
</dbReference>
<dbReference type="OMA" id="TAGREDW"/>
<evidence type="ECO:0000259" key="9">
    <source>
        <dbReference type="Pfam" id="PF13837"/>
    </source>
</evidence>
<evidence type="ECO:0000313" key="10">
    <source>
        <dbReference type="EMBL" id="CAF1790290.1"/>
    </source>
</evidence>
<dbReference type="PANTHER" id="PTHR31307:SF40">
    <property type="entry name" value="TRIHELIX TRANSCRIPTION FACTOR ENAP1-RELATED"/>
    <property type="match status" value="1"/>
</dbReference>
<comment type="subcellular location">
    <subcellularLocation>
        <location evidence="1">Nucleus</location>
    </subcellularLocation>
</comment>
<evidence type="ECO:0000256" key="1">
    <source>
        <dbReference type="ARBA" id="ARBA00004123"/>
    </source>
</evidence>
<reference evidence="10" key="1">
    <citation type="submission" date="2021-01" db="EMBL/GenBank/DDBJ databases">
        <authorList>
            <consortium name="Genoscope - CEA"/>
            <person name="William W."/>
        </authorList>
    </citation>
    <scope>NUCLEOTIDE SEQUENCE</scope>
</reference>
<dbReference type="GO" id="GO:0005634">
    <property type="term" value="C:nucleus"/>
    <property type="evidence" value="ECO:0007669"/>
    <property type="project" value="UniProtKB-SubCell"/>
</dbReference>
<proteinExistence type="predicted"/>
<evidence type="ECO:0000256" key="6">
    <source>
        <dbReference type="ARBA" id="ARBA00023242"/>
    </source>
</evidence>
<keyword evidence="6" id="KW-0539">Nucleus</keyword>
<gene>
    <name evidence="10" type="ORF">DARMORV10_C09P71230.1</name>
</gene>
<evidence type="ECO:0000256" key="3">
    <source>
        <dbReference type="ARBA" id="ARBA00023054"/>
    </source>
</evidence>
<dbReference type="Gene3D" id="1.10.10.60">
    <property type="entry name" value="Homeodomain-like"/>
    <property type="match status" value="1"/>
</dbReference>
<evidence type="ECO:0000256" key="4">
    <source>
        <dbReference type="ARBA" id="ARBA00023125"/>
    </source>
</evidence>
<evidence type="ECO:0000256" key="5">
    <source>
        <dbReference type="ARBA" id="ARBA00023163"/>
    </source>
</evidence>
<keyword evidence="3 7" id="KW-0175">Coiled coil</keyword>
<keyword evidence="5" id="KW-0804">Transcription</keyword>
<evidence type="ECO:0000256" key="2">
    <source>
        <dbReference type="ARBA" id="ARBA00023015"/>
    </source>
</evidence>
<dbReference type="AlphaFoldDB" id="A0A816JKL7"/>
<dbReference type="PANTHER" id="PTHR31307">
    <property type="entry name" value="TRIHELIX TRANSCRIPTION FACTOR ASIL2"/>
    <property type="match status" value="1"/>
</dbReference>
<accession>A0A816JKL7</accession>
<dbReference type="GO" id="GO:0003677">
    <property type="term" value="F:DNA binding"/>
    <property type="evidence" value="ECO:0007669"/>
    <property type="project" value="UniProtKB-KW"/>
</dbReference>
<dbReference type="SMR" id="A0A816JKL7"/>
<protein>
    <submittedName>
        <fullName evidence="10">(rape) hypothetical protein</fullName>
    </submittedName>
</protein>